<dbReference type="SMART" id="SM00399">
    <property type="entry name" value="ZnF_C4"/>
    <property type="match status" value="1"/>
</dbReference>
<keyword evidence="4" id="KW-0805">Transcription regulation</keyword>
<dbReference type="GO" id="GO:0008270">
    <property type="term" value="F:zinc ion binding"/>
    <property type="evidence" value="ECO:0007669"/>
    <property type="project" value="UniProtKB-KW"/>
</dbReference>
<protein>
    <recommendedName>
        <fullName evidence="9">Nuclear receptor domain-containing protein</fullName>
    </recommendedName>
</protein>
<proteinExistence type="predicted"/>
<dbReference type="Pfam" id="PF00105">
    <property type="entry name" value="zf-C4"/>
    <property type="match status" value="1"/>
</dbReference>
<dbReference type="GO" id="GO:0030154">
    <property type="term" value="P:cell differentiation"/>
    <property type="evidence" value="ECO:0007669"/>
    <property type="project" value="TreeGrafter"/>
</dbReference>
<dbReference type="AlphaFoldDB" id="A0A816UNU2"/>
<dbReference type="SUPFAM" id="SSF57716">
    <property type="entry name" value="Glucocorticoid receptor-like (DNA-binding domain)"/>
    <property type="match status" value="1"/>
</dbReference>
<evidence type="ECO:0000256" key="3">
    <source>
        <dbReference type="ARBA" id="ARBA00022833"/>
    </source>
</evidence>
<keyword evidence="1" id="KW-0479">Metal-binding</keyword>
<evidence type="ECO:0000256" key="6">
    <source>
        <dbReference type="ARBA" id="ARBA00023163"/>
    </source>
</evidence>
<dbReference type="GO" id="GO:0004879">
    <property type="term" value="F:nuclear receptor activity"/>
    <property type="evidence" value="ECO:0007669"/>
    <property type="project" value="TreeGrafter"/>
</dbReference>
<organism evidence="10 11">
    <name type="scientific">Rotaria magnacalcarata</name>
    <dbReference type="NCBI Taxonomy" id="392030"/>
    <lineage>
        <taxon>Eukaryota</taxon>
        <taxon>Metazoa</taxon>
        <taxon>Spiralia</taxon>
        <taxon>Gnathifera</taxon>
        <taxon>Rotifera</taxon>
        <taxon>Eurotatoria</taxon>
        <taxon>Bdelloidea</taxon>
        <taxon>Philodinida</taxon>
        <taxon>Philodinidae</taxon>
        <taxon>Rotaria</taxon>
    </lineage>
</organism>
<evidence type="ECO:0000256" key="4">
    <source>
        <dbReference type="ARBA" id="ARBA00023015"/>
    </source>
</evidence>
<dbReference type="InterPro" id="IPR001628">
    <property type="entry name" value="Znf_hrmn_rcpt"/>
</dbReference>
<evidence type="ECO:0000256" key="7">
    <source>
        <dbReference type="ARBA" id="ARBA00023170"/>
    </source>
</evidence>
<dbReference type="Gene3D" id="3.30.50.10">
    <property type="entry name" value="Erythroid Transcription Factor GATA-1, subunit A"/>
    <property type="match status" value="1"/>
</dbReference>
<dbReference type="PROSITE" id="PS00031">
    <property type="entry name" value="NUCLEAR_REC_DBD_1"/>
    <property type="match status" value="1"/>
</dbReference>
<name>A0A816UNU2_9BILA</name>
<reference evidence="10" key="1">
    <citation type="submission" date="2021-02" db="EMBL/GenBank/DDBJ databases">
        <authorList>
            <person name="Nowell W R."/>
        </authorList>
    </citation>
    <scope>NUCLEOTIDE SEQUENCE</scope>
</reference>
<feature type="domain" description="Nuclear receptor" evidence="9">
    <location>
        <begin position="16"/>
        <end position="105"/>
    </location>
</feature>
<dbReference type="PANTHER" id="PTHR24082">
    <property type="entry name" value="NUCLEAR HORMONE RECEPTOR"/>
    <property type="match status" value="1"/>
</dbReference>
<sequence>MSITVNPQYDETQWPSRDCTICGANAIGVNFGVLTCSPCKAFFRRNAHRKDVLVSSCQHRDLDMLRTHDTDGYDPAEYTVQIRRCSSCRLRRCFDIGMKKELVRTEAENIRHKQLVDLNRQKREFVRQKQQDKNMSLSQSIENNRQLRESDWCHLSNIVAAYDTHCLKTYISQRSTVLADETALCQHQSMPLKHFTALPMSLSASLCAFFRALPAFHSLSKINQNYLWQNNLRSLLFPNIIEIGQSCFSEPWQISRDNATWALICGPQLYEQFAYTKQLAERSLIADPIITRLWMVVLFFSTSLFCLYDSYQFIKIPKKKTAIIDIQNIYATLLWKYLSNRHGYDGAVRIYSKLINVYLRMQRVGFEIGVQVRTRSELLVTYETLNQILTLDIRDRW</sequence>
<evidence type="ECO:0000313" key="10">
    <source>
        <dbReference type="EMBL" id="CAF2104285.1"/>
    </source>
</evidence>
<evidence type="ECO:0000256" key="2">
    <source>
        <dbReference type="ARBA" id="ARBA00022771"/>
    </source>
</evidence>
<keyword evidence="6" id="KW-0804">Transcription</keyword>
<keyword evidence="2" id="KW-0863">Zinc-finger</keyword>
<dbReference type="InterPro" id="IPR050234">
    <property type="entry name" value="Nuclear_hormone_rcpt_NR1"/>
</dbReference>
<gene>
    <name evidence="10" type="ORF">MBJ925_LOCUS22925</name>
</gene>
<evidence type="ECO:0000313" key="11">
    <source>
        <dbReference type="Proteomes" id="UP000663824"/>
    </source>
</evidence>
<comment type="caution">
    <text evidence="10">The sequence shown here is derived from an EMBL/GenBank/DDBJ whole genome shotgun (WGS) entry which is preliminary data.</text>
</comment>
<evidence type="ECO:0000256" key="1">
    <source>
        <dbReference type="ARBA" id="ARBA00022723"/>
    </source>
</evidence>
<dbReference type="GO" id="GO:0000978">
    <property type="term" value="F:RNA polymerase II cis-regulatory region sequence-specific DNA binding"/>
    <property type="evidence" value="ECO:0007669"/>
    <property type="project" value="TreeGrafter"/>
</dbReference>
<dbReference type="PANTHER" id="PTHR24082:SF283">
    <property type="entry name" value="NUCLEAR HORMONE RECEPTOR HR96"/>
    <property type="match status" value="1"/>
</dbReference>
<evidence type="ECO:0000256" key="8">
    <source>
        <dbReference type="ARBA" id="ARBA00023242"/>
    </source>
</evidence>
<evidence type="ECO:0000259" key="9">
    <source>
        <dbReference type="PROSITE" id="PS51030"/>
    </source>
</evidence>
<dbReference type="PRINTS" id="PR00047">
    <property type="entry name" value="STROIDFINGER"/>
</dbReference>
<evidence type="ECO:0000256" key="5">
    <source>
        <dbReference type="ARBA" id="ARBA00023125"/>
    </source>
</evidence>
<keyword evidence="8" id="KW-0539">Nucleus</keyword>
<dbReference type="GO" id="GO:0000122">
    <property type="term" value="P:negative regulation of transcription by RNA polymerase II"/>
    <property type="evidence" value="ECO:0007669"/>
    <property type="project" value="TreeGrafter"/>
</dbReference>
<accession>A0A816UNU2</accession>
<dbReference type="EMBL" id="CAJNRE010011704">
    <property type="protein sequence ID" value="CAF2104285.1"/>
    <property type="molecule type" value="Genomic_DNA"/>
</dbReference>
<dbReference type="InterPro" id="IPR013088">
    <property type="entry name" value="Znf_NHR/GATA"/>
</dbReference>
<dbReference type="Proteomes" id="UP000663824">
    <property type="component" value="Unassembled WGS sequence"/>
</dbReference>
<dbReference type="GO" id="GO:0045944">
    <property type="term" value="P:positive regulation of transcription by RNA polymerase II"/>
    <property type="evidence" value="ECO:0007669"/>
    <property type="project" value="TreeGrafter"/>
</dbReference>
<keyword evidence="7" id="KW-0675">Receptor</keyword>
<dbReference type="PROSITE" id="PS51030">
    <property type="entry name" value="NUCLEAR_REC_DBD_2"/>
    <property type="match status" value="1"/>
</dbReference>
<keyword evidence="3" id="KW-0862">Zinc</keyword>
<keyword evidence="5" id="KW-0238">DNA-binding</keyword>